<dbReference type="Proteomes" id="UP000274139">
    <property type="component" value="Unassembled WGS sequence"/>
</dbReference>
<keyword evidence="2" id="KW-1185">Reference proteome</keyword>
<evidence type="ECO:0000313" key="1">
    <source>
        <dbReference type="EMBL" id="RMC99938.1"/>
    </source>
</evidence>
<reference evidence="1 2" key="1">
    <citation type="submission" date="2018-10" db="EMBL/GenBank/DDBJ databases">
        <title>Draft genome sequence of Aquitalea MWU14-2217 isolated from a wild cranberry bog in Provincetown, Massachusetts.</title>
        <authorList>
            <person name="Ebadzadsahrai G."/>
            <person name="Soby S."/>
        </authorList>
    </citation>
    <scope>NUCLEOTIDE SEQUENCE [LARGE SCALE GENOMIC DNA]</scope>
    <source>
        <strain evidence="1 2">MWU14-2217</strain>
    </source>
</reference>
<dbReference type="EMBL" id="RFAR01000021">
    <property type="protein sequence ID" value="RMC99938.1"/>
    <property type="molecule type" value="Genomic_DNA"/>
</dbReference>
<protein>
    <submittedName>
        <fullName evidence="1">Uncharacterized protein</fullName>
    </submittedName>
</protein>
<sequence length="61" mass="6981">MNHLLLPLEAQLALMRAAKTEPSASDPGKRQKAIDTTTTRIKQQYPTFFKTEDYENENQAE</sequence>
<name>A0A454JKX5_9NEIS</name>
<organism evidence="1 2">
    <name type="scientific">Aquitalea palustris</name>
    <dbReference type="NCBI Taxonomy" id="2480983"/>
    <lineage>
        <taxon>Bacteria</taxon>
        <taxon>Pseudomonadati</taxon>
        <taxon>Pseudomonadota</taxon>
        <taxon>Betaproteobacteria</taxon>
        <taxon>Neisseriales</taxon>
        <taxon>Chromobacteriaceae</taxon>
        <taxon>Aquitalea</taxon>
    </lineage>
</organism>
<dbReference type="AlphaFoldDB" id="A0A454JKX5"/>
<evidence type="ECO:0000313" key="2">
    <source>
        <dbReference type="Proteomes" id="UP000274139"/>
    </source>
</evidence>
<gene>
    <name evidence="1" type="ORF">EAY64_06435</name>
</gene>
<comment type="caution">
    <text evidence="1">The sequence shown here is derived from an EMBL/GenBank/DDBJ whole genome shotgun (WGS) entry which is preliminary data.</text>
</comment>
<proteinExistence type="predicted"/>
<accession>A0A454JKX5</accession>
<dbReference type="RefSeq" id="WP_103523953.1">
    <property type="nucleotide sequence ID" value="NZ_JAIZDC010000001.1"/>
</dbReference>